<keyword evidence="6" id="KW-0349">Heme</keyword>
<dbReference type="InterPro" id="IPR002403">
    <property type="entry name" value="Cyt_P450_E_grp-IV"/>
</dbReference>
<dbReference type="GO" id="GO:0016705">
    <property type="term" value="F:oxidoreductase activity, acting on paired donors, with incorporation or reduction of molecular oxygen"/>
    <property type="evidence" value="ECO:0007669"/>
    <property type="project" value="InterPro"/>
</dbReference>
<dbReference type="InterPro" id="IPR036396">
    <property type="entry name" value="Cyt_P450_sf"/>
</dbReference>
<reference evidence="7 8" key="1">
    <citation type="submission" date="2024-01" db="EMBL/GenBank/DDBJ databases">
        <title>The complete chloroplast genome sequence of Lithospermum erythrorhizon: insights into the phylogenetic relationship among Boraginaceae species and the maternal lineages of purple gromwells.</title>
        <authorList>
            <person name="Okada T."/>
            <person name="Watanabe K."/>
        </authorList>
    </citation>
    <scope>NUCLEOTIDE SEQUENCE [LARGE SCALE GENOMIC DNA]</scope>
</reference>
<comment type="similarity">
    <text evidence="2">Belongs to the cytochrome P450 family.</text>
</comment>
<dbReference type="PANTHER" id="PTHR24296">
    <property type="entry name" value="CYTOCHROME P450"/>
    <property type="match status" value="1"/>
</dbReference>
<dbReference type="PRINTS" id="PR00465">
    <property type="entry name" value="EP450IV"/>
</dbReference>
<protein>
    <submittedName>
        <fullName evidence="7">Oxygenase</fullName>
    </submittedName>
</protein>
<dbReference type="GO" id="GO:0004497">
    <property type="term" value="F:monooxygenase activity"/>
    <property type="evidence" value="ECO:0007669"/>
    <property type="project" value="InterPro"/>
</dbReference>
<dbReference type="Gene3D" id="1.10.630.10">
    <property type="entry name" value="Cytochrome P450"/>
    <property type="match status" value="1"/>
</dbReference>
<dbReference type="Pfam" id="PF00067">
    <property type="entry name" value="p450"/>
    <property type="match status" value="1"/>
</dbReference>
<evidence type="ECO:0000313" key="7">
    <source>
        <dbReference type="EMBL" id="GAA0156273.1"/>
    </source>
</evidence>
<dbReference type="GO" id="GO:0005506">
    <property type="term" value="F:iron ion binding"/>
    <property type="evidence" value="ECO:0007669"/>
    <property type="project" value="InterPro"/>
</dbReference>
<evidence type="ECO:0000256" key="2">
    <source>
        <dbReference type="ARBA" id="ARBA00010617"/>
    </source>
</evidence>
<dbReference type="InterPro" id="IPR001128">
    <property type="entry name" value="Cyt_P450"/>
</dbReference>
<comment type="caution">
    <text evidence="7">The sequence shown here is derived from an EMBL/GenBank/DDBJ whole genome shotgun (WGS) entry which is preliminary data.</text>
</comment>
<dbReference type="EMBL" id="BAABME010002824">
    <property type="protein sequence ID" value="GAA0156273.1"/>
    <property type="molecule type" value="Genomic_DNA"/>
</dbReference>
<sequence length="228" mass="25710">MKTLEDVSGASDIVSNKIWRDTMFNFIFAGKDTIGAALTWFFWLMATNPVHENKIRQEIITNLHVNEEGVFNITEVEELNSLVYLHGAICETLRLFPPVPLQHKAPIEADILPSGHCLKPNTKTVIPFCSMGRMEQIWGEDCLEFKPERWISERGGIKNVPSFKFTAFNAGPSSCLGKEMSFIQMKIVAAAVIYHFKFKVVEGQSILPSNSVVLNMKHGLKVRVSRRA</sequence>
<name>A0AAV3Q1C8_LITER</name>
<evidence type="ECO:0000256" key="4">
    <source>
        <dbReference type="ARBA" id="ARBA00023002"/>
    </source>
</evidence>
<keyword evidence="5 6" id="KW-0408">Iron</keyword>
<evidence type="ECO:0000256" key="5">
    <source>
        <dbReference type="ARBA" id="ARBA00023004"/>
    </source>
</evidence>
<keyword evidence="4" id="KW-0560">Oxidoreductase</keyword>
<feature type="binding site" description="axial binding residue" evidence="6">
    <location>
        <position position="175"/>
    </location>
    <ligand>
        <name>heme</name>
        <dbReference type="ChEBI" id="CHEBI:30413"/>
    </ligand>
    <ligandPart>
        <name>Fe</name>
        <dbReference type="ChEBI" id="CHEBI:18248"/>
    </ligandPart>
</feature>
<dbReference type="PRINTS" id="PR00385">
    <property type="entry name" value="P450"/>
</dbReference>
<keyword evidence="8" id="KW-1185">Reference proteome</keyword>
<dbReference type="Proteomes" id="UP001454036">
    <property type="component" value="Unassembled WGS sequence"/>
</dbReference>
<dbReference type="GO" id="GO:0020037">
    <property type="term" value="F:heme binding"/>
    <property type="evidence" value="ECO:0007669"/>
    <property type="project" value="InterPro"/>
</dbReference>
<evidence type="ECO:0000256" key="6">
    <source>
        <dbReference type="PIRSR" id="PIRSR602403-1"/>
    </source>
</evidence>
<evidence type="ECO:0000313" key="8">
    <source>
        <dbReference type="Proteomes" id="UP001454036"/>
    </source>
</evidence>
<comment type="cofactor">
    <cofactor evidence="1 6">
        <name>heme</name>
        <dbReference type="ChEBI" id="CHEBI:30413"/>
    </cofactor>
</comment>
<proteinExistence type="inferred from homology"/>
<gene>
    <name evidence="7" type="ORF">LIER_13803</name>
</gene>
<dbReference type="AlphaFoldDB" id="A0AAV3Q1C8"/>
<evidence type="ECO:0000256" key="1">
    <source>
        <dbReference type="ARBA" id="ARBA00001971"/>
    </source>
</evidence>
<organism evidence="7 8">
    <name type="scientific">Lithospermum erythrorhizon</name>
    <name type="common">Purple gromwell</name>
    <name type="synonym">Lithospermum officinale var. erythrorhizon</name>
    <dbReference type="NCBI Taxonomy" id="34254"/>
    <lineage>
        <taxon>Eukaryota</taxon>
        <taxon>Viridiplantae</taxon>
        <taxon>Streptophyta</taxon>
        <taxon>Embryophyta</taxon>
        <taxon>Tracheophyta</taxon>
        <taxon>Spermatophyta</taxon>
        <taxon>Magnoliopsida</taxon>
        <taxon>eudicotyledons</taxon>
        <taxon>Gunneridae</taxon>
        <taxon>Pentapetalae</taxon>
        <taxon>asterids</taxon>
        <taxon>lamiids</taxon>
        <taxon>Boraginales</taxon>
        <taxon>Boraginaceae</taxon>
        <taxon>Boraginoideae</taxon>
        <taxon>Lithospermeae</taxon>
        <taxon>Lithospermum</taxon>
    </lineage>
</organism>
<evidence type="ECO:0000256" key="3">
    <source>
        <dbReference type="ARBA" id="ARBA00022723"/>
    </source>
</evidence>
<keyword evidence="3 6" id="KW-0479">Metal-binding</keyword>
<dbReference type="SUPFAM" id="SSF48264">
    <property type="entry name" value="Cytochrome P450"/>
    <property type="match status" value="1"/>
</dbReference>
<accession>A0AAV3Q1C8</accession>